<dbReference type="PANTHER" id="PTHR13068:SF112">
    <property type="entry name" value="TRANSCRIPTION TERMINATION FACTOR 3, MITOCHONDRIAL"/>
    <property type="match status" value="1"/>
</dbReference>
<evidence type="ECO:0000256" key="1">
    <source>
        <dbReference type="ARBA" id="ARBA00004173"/>
    </source>
</evidence>
<protein>
    <recommendedName>
        <fullName evidence="7">Transcription termination factor 3, mitochondrial</fullName>
    </recommendedName>
</protein>
<keyword evidence="6" id="KW-0804">Transcription</keyword>
<dbReference type="GO" id="GO:1903108">
    <property type="term" value="P:regulation of mitochondrial transcription"/>
    <property type="evidence" value="ECO:0000318"/>
    <property type="project" value="GO_Central"/>
</dbReference>
<organism evidence="8 9">
    <name type="scientific">Strongylocentrotus purpuratus</name>
    <name type="common">Purple sea urchin</name>
    <dbReference type="NCBI Taxonomy" id="7668"/>
    <lineage>
        <taxon>Eukaryota</taxon>
        <taxon>Metazoa</taxon>
        <taxon>Echinodermata</taxon>
        <taxon>Eleutherozoa</taxon>
        <taxon>Echinozoa</taxon>
        <taxon>Echinoidea</taxon>
        <taxon>Euechinoidea</taxon>
        <taxon>Echinacea</taxon>
        <taxon>Camarodonta</taxon>
        <taxon>Echinidea</taxon>
        <taxon>Strongylocentrotidae</taxon>
        <taxon>Strongylocentrotus</taxon>
    </lineage>
</organism>
<evidence type="ECO:0000256" key="6">
    <source>
        <dbReference type="ARBA" id="ARBA00023163"/>
    </source>
</evidence>
<dbReference type="Proteomes" id="UP000007110">
    <property type="component" value="Unassembled WGS sequence"/>
</dbReference>
<dbReference type="PANTHER" id="PTHR13068">
    <property type="entry name" value="CGI-12 PROTEIN-RELATED"/>
    <property type="match status" value="1"/>
</dbReference>
<dbReference type="CTD" id="51001"/>
<evidence type="ECO:0000256" key="3">
    <source>
        <dbReference type="ARBA" id="ARBA00022946"/>
    </source>
</evidence>
<dbReference type="GO" id="GO:0061668">
    <property type="term" value="P:mitochondrial ribosome assembly"/>
    <property type="evidence" value="ECO:0000318"/>
    <property type="project" value="GO_Central"/>
</dbReference>
<dbReference type="EnsemblMetazoa" id="XM_030974632">
    <property type="protein sequence ID" value="XP_030830492"/>
    <property type="gene ID" value="LOC100891841"/>
</dbReference>
<keyword evidence="3" id="KW-0809">Transit peptide</keyword>
<comment type="similarity">
    <text evidence="2">Belongs to the mTERF family.</text>
</comment>
<reference evidence="8" key="2">
    <citation type="submission" date="2021-01" db="UniProtKB">
        <authorList>
            <consortium name="EnsemblMetazoa"/>
        </authorList>
    </citation>
    <scope>IDENTIFICATION</scope>
</reference>
<evidence type="ECO:0000256" key="7">
    <source>
        <dbReference type="ARBA" id="ARBA00071275"/>
    </source>
</evidence>
<evidence type="ECO:0000313" key="9">
    <source>
        <dbReference type="Proteomes" id="UP000007110"/>
    </source>
</evidence>
<dbReference type="InterPro" id="IPR038538">
    <property type="entry name" value="MTERF_sf"/>
</dbReference>
<keyword evidence="5" id="KW-0496">Mitochondrion</keyword>
<evidence type="ECO:0000256" key="5">
    <source>
        <dbReference type="ARBA" id="ARBA00023128"/>
    </source>
</evidence>
<evidence type="ECO:0000256" key="2">
    <source>
        <dbReference type="ARBA" id="ARBA00007692"/>
    </source>
</evidence>
<dbReference type="Gene3D" id="1.25.70.10">
    <property type="entry name" value="Transcription termination factor 3, mitochondrial"/>
    <property type="match status" value="1"/>
</dbReference>
<dbReference type="AlphaFoldDB" id="A0A7M7N328"/>
<dbReference type="GO" id="GO:0003676">
    <property type="term" value="F:nucleic acid binding"/>
    <property type="evidence" value="ECO:0007669"/>
    <property type="project" value="InterPro"/>
</dbReference>
<dbReference type="GO" id="GO:0005739">
    <property type="term" value="C:mitochondrion"/>
    <property type="evidence" value="ECO:0000318"/>
    <property type="project" value="GO_Central"/>
</dbReference>
<proteinExistence type="inferred from homology"/>
<dbReference type="InParanoid" id="A0A7M7N328"/>
<dbReference type="OrthoDB" id="637682at2759"/>
<evidence type="ECO:0000256" key="4">
    <source>
        <dbReference type="ARBA" id="ARBA00023015"/>
    </source>
</evidence>
<dbReference type="OMA" id="VFNTRVF"/>
<dbReference type="GO" id="GO:0045892">
    <property type="term" value="P:negative regulation of DNA-templated transcription"/>
    <property type="evidence" value="ECO:0000318"/>
    <property type="project" value="GO_Central"/>
</dbReference>
<comment type="subcellular location">
    <subcellularLocation>
        <location evidence="1">Mitochondrion</location>
    </subcellularLocation>
</comment>
<keyword evidence="4" id="KW-0805">Transcription regulation</keyword>
<sequence>MMNRSNFHLSCRLFKGAVSCLSTCKPSSVPVTSGQRWQKHGFHSFGPATVEHSLQKAGTQHSFLLPRRLVSEKREDKVISSSSSEDADLSPDLLANAKPSFMEAIPEDDVEVLENSHEFEVDILEETENPEILEHFSDMPLMPETYTLASYVDHSETLQKLVHMGMDLSKVQSRKGVASMLMKMDFDRDIKDKLAFLHHIGIPGEQLGWFITKNPFILGEDVQNLEARVHYLLQNGFSEADVSQIVCRSPYFLNFSVERIDNKLGYFQQLLRISDSNVREIITRCPKLVTMTVSRPKENLFVLEFQCGFSKDALRSMVLKEPAILLRGKFRLIATFDYLHNVMEIPHKLLLKSPQVFLGQVNRVKDRHKYLTLIGRNQYNPKDPGYVPLMSLFKLPDEAFCKDIARTSLQEYERFLKTSRT</sequence>
<reference evidence="9" key="1">
    <citation type="submission" date="2015-02" db="EMBL/GenBank/DDBJ databases">
        <title>Genome sequencing for Strongylocentrotus purpuratus.</title>
        <authorList>
            <person name="Murali S."/>
            <person name="Liu Y."/>
            <person name="Vee V."/>
            <person name="English A."/>
            <person name="Wang M."/>
            <person name="Skinner E."/>
            <person name="Han Y."/>
            <person name="Muzny D.M."/>
            <person name="Worley K.C."/>
            <person name="Gibbs R.A."/>
        </authorList>
    </citation>
    <scope>NUCLEOTIDE SEQUENCE</scope>
</reference>
<dbReference type="InterPro" id="IPR003690">
    <property type="entry name" value="MTERF"/>
</dbReference>
<keyword evidence="9" id="KW-1185">Reference proteome</keyword>
<accession>A0A7M7N328</accession>
<dbReference type="RefSeq" id="XP_030830493.1">
    <property type="nucleotide sequence ID" value="XM_030974633.1"/>
</dbReference>
<name>A0A7M7N328_STRPU</name>
<dbReference type="GeneID" id="100891841"/>
<dbReference type="SMART" id="SM00733">
    <property type="entry name" value="Mterf"/>
    <property type="match status" value="6"/>
</dbReference>
<dbReference type="EnsemblMetazoa" id="XM_030974633">
    <property type="protein sequence ID" value="XP_030830493"/>
    <property type="gene ID" value="LOC100891841"/>
</dbReference>
<dbReference type="Pfam" id="PF02536">
    <property type="entry name" value="mTERF"/>
    <property type="match status" value="1"/>
</dbReference>
<dbReference type="FunFam" id="1.25.70.10:FF:000002">
    <property type="entry name" value="transcription termination factor 3, mitochondrial"/>
    <property type="match status" value="1"/>
</dbReference>
<evidence type="ECO:0000313" key="8">
    <source>
        <dbReference type="EnsemblMetazoa" id="XP_030830493"/>
    </source>
</evidence>
<dbReference type="KEGG" id="spu:100891841"/>
<dbReference type="RefSeq" id="XP_030830492.1">
    <property type="nucleotide sequence ID" value="XM_030974632.1"/>
</dbReference>